<dbReference type="STRING" id="568899.SAMN05192534_106104"/>
<evidence type="ECO:0000256" key="1">
    <source>
        <dbReference type="ARBA" id="ARBA00006479"/>
    </source>
</evidence>
<organism evidence="9 10">
    <name type="scientific">Alteribacillus persepolensis</name>
    <dbReference type="NCBI Taxonomy" id="568899"/>
    <lineage>
        <taxon>Bacteria</taxon>
        <taxon>Bacillati</taxon>
        <taxon>Bacillota</taxon>
        <taxon>Bacilli</taxon>
        <taxon>Bacillales</taxon>
        <taxon>Bacillaceae</taxon>
        <taxon>Alteribacillus</taxon>
    </lineage>
</organism>
<dbReference type="Pfam" id="PF00480">
    <property type="entry name" value="ROK"/>
    <property type="match status" value="1"/>
</dbReference>
<evidence type="ECO:0000256" key="6">
    <source>
        <dbReference type="ARBA" id="ARBA00022777"/>
    </source>
</evidence>
<protein>
    <recommendedName>
        <fullName evidence="3">Glucokinase</fullName>
        <ecNumber evidence="2">2.7.1.2</ecNumber>
    </recommendedName>
    <alternativeName>
        <fullName evidence="8">Glucose kinase</fullName>
    </alternativeName>
</protein>
<comment type="similarity">
    <text evidence="1">Belongs to the ROK (NagC/XylR) family.</text>
</comment>
<dbReference type="InterPro" id="IPR049874">
    <property type="entry name" value="ROK_cs"/>
</dbReference>
<dbReference type="PROSITE" id="PS01125">
    <property type="entry name" value="ROK"/>
    <property type="match status" value="1"/>
</dbReference>
<dbReference type="GO" id="GO:0004340">
    <property type="term" value="F:glucokinase activity"/>
    <property type="evidence" value="ECO:0007669"/>
    <property type="project" value="UniProtKB-EC"/>
</dbReference>
<dbReference type="AlphaFoldDB" id="A0A1G8CX38"/>
<sequence>MEPVIHEEGAIIEYMQHQYLLGIDIGGTSVKLGLFTQTGQLVNKWSIPTDKSKKGAFIVRDIAASVREQLAAEGIKQTQCIGAGVGVPGFVDIENGCVDFAVNIGWKDYPIVDILSDSLGIPTAVDNDANLAAAGEYWQGAGVGAENIVLFTLGTGVGGGVIVKGDIVHGSSGMGGEVGHVTVIPEGGAPCNCHKTGCLETVASATGIVRLAKEQAEKHKQSLLYAKKEQETLTAKAVFEAAASGDSAAESVIDESIYYLGLAAANIANVLNPEKIVIGGGVAQAGEQLLAPLRRHYRTFALENVYNDTAFTLAELGNDAGVTGAAWLAKTYAAGKK</sequence>
<keyword evidence="7" id="KW-0067">ATP-binding</keyword>
<evidence type="ECO:0000256" key="8">
    <source>
        <dbReference type="ARBA" id="ARBA00032386"/>
    </source>
</evidence>
<dbReference type="InterPro" id="IPR043129">
    <property type="entry name" value="ATPase_NBD"/>
</dbReference>
<dbReference type="GO" id="GO:0005737">
    <property type="term" value="C:cytoplasm"/>
    <property type="evidence" value="ECO:0007669"/>
    <property type="project" value="InterPro"/>
</dbReference>
<dbReference type="Proteomes" id="UP000199163">
    <property type="component" value="Unassembled WGS sequence"/>
</dbReference>
<dbReference type="InterPro" id="IPR000600">
    <property type="entry name" value="ROK"/>
</dbReference>
<dbReference type="SUPFAM" id="SSF53067">
    <property type="entry name" value="Actin-like ATPase domain"/>
    <property type="match status" value="1"/>
</dbReference>
<dbReference type="PANTHER" id="PTHR18964:SF149">
    <property type="entry name" value="BIFUNCTIONAL UDP-N-ACETYLGLUCOSAMINE 2-EPIMERASE_N-ACETYLMANNOSAMINE KINASE"/>
    <property type="match status" value="1"/>
</dbReference>
<evidence type="ECO:0000256" key="4">
    <source>
        <dbReference type="ARBA" id="ARBA00022679"/>
    </source>
</evidence>
<evidence type="ECO:0000313" key="9">
    <source>
        <dbReference type="EMBL" id="SDH49679.1"/>
    </source>
</evidence>
<dbReference type="PANTHER" id="PTHR18964">
    <property type="entry name" value="ROK (REPRESSOR, ORF, KINASE) FAMILY"/>
    <property type="match status" value="1"/>
</dbReference>
<keyword evidence="4" id="KW-0808">Transferase</keyword>
<dbReference type="GO" id="GO:0006096">
    <property type="term" value="P:glycolytic process"/>
    <property type="evidence" value="ECO:0007669"/>
    <property type="project" value="InterPro"/>
</dbReference>
<evidence type="ECO:0000256" key="2">
    <source>
        <dbReference type="ARBA" id="ARBA00012323"/>
    </source>
</evidence>
<keyword evidence="5" id="KW-0547">Nucleotide-binding</keyword>
<name>A0A1G8CX38_9BACI</name>
<dbReference type="InterPro" id="IPR004654">
    <property type="entry name" value="ROK_glcA"/>
</dbReference>
<proteinExistence type="inferred from homology"/>
<dbReference type="EMBL" id="FNDK01000006">
    <property type="protein sequence ID" value="SDH49679.1"/>
    <property type="molecule type" value="Genomic_DNA"/>
</dbReference>
<dbReference type="GO" id="GO:0005524">
    <property type="term" value="F:ATP binding"/>
    <property type="evidence" value="ECO:0007669"/>
    <property type="project" value="UniProtKB-KW"/>
</dbReference>
<keyword evidence="6 9" id="KW-0418">Kinase</keyword>
<gene>
    <name evidence="9" type="ORF">SAMN05192534_106104</name>
</gene>
<dbReference type="NCBIfam" id="TIGR00744">
    <property type="entry name" value="ROK_glcA_fam"/>
    <property type="match status" value="1"/>
</dbReference>
<evidence type="ECO:0000256" key="7">
    <source>
        <dbReference type="ARBA" id="ARBA00022840"/>
    </source>
</evidence>
<evidence type="ECO:0000313" key="10">
    <source>
        <dbReference type="Proteomes" id="UP000199163"/>
    </source>
</evidence>
<reference evidence="9 10" key="1">
    <citation type="submission" date="2016-10" db="EMBL/GenBank/DDBJ databases">
        <authorList>
            <person name="de Groot N.N."/>
        </authorList>
    </citation>
    <scope>NUCLEOTIDE SEQUENCE [LARGE SCALE GENOMIC DNA]</scope>
    <source>
        <strain evidence="9 10">DSM 21632</strain>
    </source>
</reference>
<keyword evidence="10" id="KW-1185">Reference proteome</keyword>
<dbReference type="Gene3D" id="3.30.420.40">
    <property type="match status" value="2"/>
</dbReference>
<evidence type="ECO:0000256" key="3">
    <source>
        <dbReference type="ARBA" id="ARBA00014701"/>
    </source>
</evidence>
<accession>A0A1G8CX38</accession>
<evidence type="ECO:0000256" key="5">
    <source>
        <dbReference type="ARBA" id="ARBA00022741"/>
    </source>
</evidence>
<dbReference type="EC" id="2.7.1.2" evidence="2"/>